<evidence type="ECO:0000313" key="2">
    <source>
        <dbReference type="Proteomes" id="UP000010474"/>
    </source>
</evidence>
<dbReference type="HOGENOM" id="CLU_2044785_0_0_3"/>
<proteinExistence type="predicted"/>
<evidence type="ECO:0000313" key="1">
    <source>
        <dbReference type="EMBL" id="AFZ59382.1"/>
    </source>
</evidence>
<dbReference type="EMBL" id="CP003659">
    <property type="protein sequence ID" value="AFZ59382.1"/>
    <property type="molecule type" value="Genomic_DNA"/>
</dbReference>
<sequence length="120" mass="13804">MLTDFTQYEEVFAGVYTSTKNGCYRVQIPEIFLPIINPTQVLLIGCFSQSASDSWSLAGWVHQIIKLPFKDSYLEEKKCLLGRHNLIIFSTTVDFTLSFKPVRWLDDIQLKVSKYNGSYP</sequence>
<accession>K9ZLH2</accession>
<dbReference type="KEGG" id="acy:Anacy_4012"/>
<dbReference type="Proteomes" id="UP000010474">
    <property type="component" value="Chromosome"/>
</dbReference>
<dbReference type="STRING" id="272123.Anacy_4012"/>
<keyword evidence="2" id="KW-1185">Reference proteome</keyword>
<dbReference type="PATRIC" id="fig|272123.3.peg.4358"/>
<dbReference type="AlphaFoldDB" id="K9ZLH2"/>
<organism evidence="1 2">
    <name type="scientific">Anabaena cylindrica (strain ATCC 27899 / PCC 7122)</name>
    <dbReference type="NCBI Taxonomy" id="272123"/>
    <lineage>
        <taxon>Bacteria</taxon>
        <taxon>Bacillati</taxon>
        <taxon>Cyanobacteriota</taxon>
        <taxon>Cyanophyceae</taxon>
        <taxon>Nostocales</taxon>
        <taxon>Nostocaceae</taxon>
        <taxon>Anabaena</taxon>
    </lineage>
</organism>
<protein>
    <submittedName>
        <fullName evidence="1">Uncharacterized protein</fullName>
    </submittedName>
</protein>
<dbReference type="RefSeq" id="WP_015216000.1">
    <property type="nucleotide sequence ID" value="NC_019771.1"/>
</dbReference>
<name>K9ZLH2_ANACC</name>
<gene>
    <name evidence="1" type="ordered locus">Anacy_4012</name>
</gene>
<reference evidence="2" key="1">
    <citation type="journal article" date="2013" name="Proc. Natl. Acad. Sci. U.S.A.">
        <title>Improving the coverage of the cyanobacterial phylum using diversity-driven genome sequencing.</title>
        <authorList>
            <person name="Shih P.M."/>
            <person name="Wu D."/>
            <person name="Latifi A."/>
            <person name="Axen S.D."/>
            <person name="Fewer D.P."/>
            <person name="Talla E."/>
            <person name="Calteau A."/>
            <person name="Cai F."/>
            <person name="Tandeau de Marsac N."/>
            <person name="Rippka R."/>
            <person name="Herdman M."/>
            <person name="Sivonen K."/>
            <person name="Coursin T."/>
            <person name="Laurent T."/>
            <person name="Goodwin L."/>
            <person name="Nolan M."/>
            <person name="Davenport K.W."/>
            <person name="Han C.S."/>
            <person name="Rubin E.M."/>
            <person name="Eisen J.A."/>
            <person name="Woyke T."/>
            <person name="Gugger M."/>
            <person name="Kerfeld C.A."/>
        </authorList>
    </citation>
    <scope>NUCLEOTIDE SEQUENCE [LARGE SCALE GENOMIC DNA]</scope>
    <source>
        <strain evidence="2">ATCC 27899 / PCC 7122</strain>
    </source>
</reference>